<dbReference type="RefSeq" id="WP_139923425.1">
    <property type="nucleotide sequence ID" value="NZ_CBCSLE010000276.1"/>
</dbReference>
<dbReference type="Proteomes" id="UP000537825">
    <property type="component" value="Unassembled WGS sequence"/>
</dbReference>
<evidence type="ECO:0000313" key="1">
    <source>
        <dbReference type="EMBL" id="NBC46367.1"/>
    </source>
</evidence>
<proteinExistence type="predicted"/>
<reference evidence="1 2" key="1">
    <citation type="submission" date="2020-01" db="EMBL/GenBank/DDBJ databases">
        <title>The draft genome sequence of Corallococcus exiguus DSM 14696.</title>
        <authorList>
            <person name="Zhang X."/>
            <person name="Zhu H."/>
        </authorList>
    </citation>
    <scope>NUCLEOTIDE SEQUENCE [LARGE SCALE GENOMIC DNA]</scope>
    <source>
        <strain evidence="1 2">DSM 14696</strain>
    </source>
</reference>
<dbReference type="AlphaFoldDB" id="A0A7X5BZH3"/>
<organism evidence="1 2">
    <name type="scientific">Corallococcus exiguus</name>
    <dbReference type="NCBI Taxonomy" id="83462"/>
    <lineage>
        <taxon>Bacteria</taxon>
        <taxon>Pseudomonadati</taxon>
        <taxon>Myxococcota</taxon>
        <taxon>Myxococcia</taxon>
        <taxon>Myxococcales</taxon>
        <taxon>Cystobacterineae</taxon>
        <taxon>Myxococcaceae</taxon>
        <taxon>Corallococcus</taxon>
    </lineage>
</organism>
<name>A0A7X5BZH3_9BACT</name>
<comment type="caution">
    <text evidence="1">The sequence shown here is derived from an EMBL/GenBank/DDBJ whole genome shotgun (WGS) entry which is preliminary data.</text>
</comment>
<protein>
    <submittedName>
        <fullName evidence="1">Uncharacterized protein</fullName>
    </submittedName>
</protein>
<gene>
    <name evidence="1" type="ORF">GTZ93_41955</name>
</gene>
<dbReference type="EMBL" id="JAAAPK010000025">
    <property type="protein sequence ID" value="NBC46367.1"/>
    <property type="molecule type" value="Genomic_DNA"/>
</dbReference>
<accession>A0A7X5BZH3</accession>
<keyword evidence="2" id="KW-1185">Reference proteome</keyword>
<sequence>MVIHYDNWKAVFLEQRCQGTLEVWLESFTMMRGPKLYKLRAEPYEFADITLNSYYDWEFRNVHLVCAAMRP</sequence>
<evidence type="ECO:0000313" key="2">
    <source>
        <dbReference type="Proteomes" id="UP000537825"/>
    </source>
</evidence>